<dbReference type="InterPro" id="IPR000873">
    <property type="entry name" value="AMP-dep_synth/lig_dom"/>
</dbReference>
<dbReference type="RefSeq" id="WP_203735633.1">
    <property type="nucleotide sequence ID" value="NZ_BAAATX010000047.1"/>
</dbReference>
<dbReference type="InterPro" id="IPR020459">
    <property type="entry name" value="AMP-binding"/>
</dbReference>
<dbReference type="PROSITE" id="PS00455">
    <property type="entry name" value="AMP_BINDING"/>
    <property type="match status" value="1"/>
</dbReference>
<feature type="domain" description="AMP-binding enzyme C-terminal" evidence="3">
    <location>
        <begin position="408"/>
        <end position="482"/>
    </location>
</feature>
<accession>A0ABQ3ZDE0</accession>
<dbReference type="InterPro" id="IPR020845">
    <property type="entry name" value="AMP-binding_CS"/>
</dbReference>
<sequence>MGAPMSLHELVIAAARRDPEALAVDGPAGRLRYGELDRQADVLAHRLAAAGVGPGDRVIVWGGKTPAIIVAMQAVLRLGAAYVPANANTPPGRTALMARNCAARAVCAAGDLFGRLADDLGPGTARVNLDEPLDAGDPPEPVDHPVAPDDLAYVLYTSGSTGTPKGVCITHRNARAFVDWTVAELAATPADRFANHASFTFDLSVLDLYAAFAVGATVCPIPAELAYAPHELVALLHDERITVWYSVPSALVLMMRDGGLLNTPAPDHLRAVLFAGEPMPIAYVRKLAAWTRARLLNLYGPTETNVCTFHEVVPGDLRRDRPVPIGRATCGDKVWAARIDGAVAGPGEEGELMVDGPTVMHGYWGRPPQRGSYPTGDVVRVLADGSFDYVGRNDHMVKVRGYRVELGEVETVLGSHPDVAQVAVVTAGEGLDQRLIAFVVPAPGSTAGVIALKAHSSRRLAPYMIPDEVHFRAELPRTANGKVDRSALVGTTNSQVPEERTP</sequence>
<gene>
    <name evidence="4" type="ORF">Adu01nite_91500</name>
</gene>
<dbReference type="SUPFAM" id="SSF56801">
    <property type="entry name" value="Acetyl-CoA synthetase-like"/>
    <property type="match status" value="1"/>
</dbReference>
<organism evidence="4 5">
    <name type="scientific">Paractinoplanes durhamensis</name>
    <dbReference type="NCBI Taxonomy" id="113563"/>
    <lineage>
        <taxon>Bacteria</taxon>
        <taxon>Bacillati</taxon>
        <taxon>Actinomycetota</taxon>
        <taxon>Actinomycetes</taxon>
        <taxon>Micromonosporales</taxon>
        <taxon>Micromonosporaceae</taxon>
        <taxon>Paractinoplanes</taxon>
    </lineage>
</organism>
<dbReference type="PANTHER" id="PTHR45527:SF1">
    <property type="entry name" value="FATTY ACID SYNTHASE"/>
    <property type="match status" value="1"/>
</dbReference>
<dbReference type="PANTHER" id="PTHR45527">
    <property type="entry name" value="NONRIBOSOMAL PEPTIDE SYNTHETASE"/>
    <property type="match status" value="1"/>
</dbReference>
<dbReference type="NCBIfam" id="TIGR01733">
    <property type="entry name" value="AA-adenyl-dom"/>
    <property type="match status" value="1"/>
</dbReference>
<dbReference type="PRINTS" id="PR00154">
    <property type="entry name" value="AMPBINDING"/>
</dbReference>
<keyword evidence="5" id="KW-1185">Reference proteome</keyword>
<proteinExistence type="predicted"/>
<dbReference type="EMBL" id="BOML01000089">
    <property type="protein sequence ID" value="GIE07800.1"/>
    <property type="molecule type" value="Genomic_DNA"/>
</dbReference>
<evidence type="ECO:0000256" key="1">
    <source>
        <dbReference type="SAM" id="MobiDB-lite"/>
    </source>
</evidence>
<evidence type="ECO:0000313" key="5">
    <source>
        <dbReference type="Proteomes" id="UP000637628"/>
    </source>
</evidence>
<dbReference type="InterPro" id="IPR010071">
    <property type="entry name" value="AA_adenyl_dom"/>
</dbReference>
<name>A0ABQ3ZDE0_9ACTN</name>
<dbReference type="Proteomes" id="UP000637628">
    <property type="component" value="Unassembled WGS sequence"/>
</dbReference>
<feature type="region of interest" description="Disordered" evidence="1">
    <location>
        <begin position="482"/>
        <end position="502"/>
    </location>
</feature>
<evidence type="ECO:0000259" key="2">
    <source>
        <dbReference type="Pfam" id="PF00501"/>
    </source>
</evidence>
<dbReference type="InterPro" id="IPR045851">
    <property type="entry name" value="AMP-bd_C_sf"/>
</dbReference>
<dbReference type="InterPro" id="IPR025110">
    <property type="entry name" value="AMP-bd_C"/>
</dbReference>
<evidence type="ECO:0000259" key="3">
    <source>
        <dbReference type="Pfam" id="PF13193"/>
    </source>
</evidence>
<dbReference type="Gene3D" id="3.40.50.12780">
    <property type="entry name" value="N-terminal domain of ligase-like"/>
    <property type="match status" value="1"/>
</dbReference>
<evidence type="ECO:0000313" key="4">
    <source>
        <dbReference type="EMBL" id="GIE07800.1"/>
    </source>
</evidence>
<dbReference type="InterPro" id="IPR042099">
    <property type="entry name" value="ANL_N_sf"/>
</dbReference>
<protein>
    <recommendedName>
        <fullName evidence="6">D-alanine--poly(Phosphoribitol) ligase</fullName>
    </recommendedName>
</protein>
<dbReference type="Pfam" id="PF00501">
    <property type="entry name" value="AMP-binding"/>
    <property type="match status" value="1"/>
</dbReference>
<feature type="domain" description="AMP-dependent synthetase/ligase" evidence="2">
    <location>
        <begin position="14"/>
        <end position="364"/>
    </location>
</feature>
<evidence type="ECO:0008006" key="6">
    <source>
        <dbReference type="Google" id="ProtNLM"/>
    </source>
</evidence>
<comment type="caution">
    <text evidence="4">The sequence shown here is derived from an EMBL/GenBank/DDBJ whole genome shotgun (WGS) entry which is preliminary data.</text>
</comment>
<dbReference type="Pfam" id="PF13193">
    <property type="entry name" value="AMP-binding_C"/>
    <property type="match status" value="1"/>
</dbReference>
<reference evidence="4 5" key="1">
    <citation type="submission" date="2021-01" db="EMBL/GenBank/DDBJ databases">
        <title>Whole genome shotgun sequence of Actinoplanes durhamensis NBRC 14914.</title>
        <authorList>
            <person name="Komaki H."/>
            <person name="Tamura T."/>
        </authorList>
    </citation>
    <scope>NUCLEOTIDE SEQUENCE [LARGE SCALE GENOMIC DNA]</scope>
    <source>
        <strain evidence="4 5">NBRC 14914</strain>
    </source>
</reference>
<dbReference type="Gene3D" id="3.30.300.30">
    <property type="match status" value="1"/>
</dbReference>